<keyword evidence="1" id="KW-0732">Signal</keyword>
<protein>
    <submittedName>
        <fullName evidence="2">Uncharacterized protein</fullName>
    </submittedName>
</protein>
<evidence type="ECO:0000313" key="2">
    <source>
        <dbReference type="EMBL" id="CAK0896477.1"/>
    </source>
</evidence>
<dbReference type="Proteomes" id="UP001189429">
    <property type="component" value="Unassembled WGS sequence"/>
</dbReference>
<feature type="signal peptide" evidence="1">
    <location>
        <begin position="1"/>
        <end position="19"/>
    </location>
</feature>
<keyword evidence="3" id="KW-1185">Reference proteome</keyword>
<proteinExistence type="predicted"/>
<feature type="chain" id="PRO_5047396258" evidence="1">
    <location>
        <begin position="20"/>
        <end position="369"/>
    </location>
</feature>
<dbReference type="EMBL" id="CAUYUJ010020193">
    <property type="protein sequence ID" value="CAK0896477.1"/>
    <property type="molecule type" value="Genomic_DNA"/>
</dbReference>
<sequence>MMRPCLLAAAGLCLRVARGREAPVMNEGGIPYAISNAAPGGEYSTNFNVNAMGPVEHFDVYGEIRTRYSEVYWTRNEPINLPPDLVKRFDGKVMAITGYEIDQVTHAGPQPGSTTTDTKLGGFACYPECPGTDKSVPIYHAYNHHYFSWLVGKNAEMVIRDKPSRIPNPTWTSFRDRPGVNSQFPSSIVFKENPGGEFRKSYHGYPGGFAQLVESPQQWVVNPMQIDTHNRNVDITDESGYQPWFLPTSQQNRMTDFNSRLSPLIECPCTDRVTRKIVNESGKEMHYWAYMNGTFKEWEGYSCEGEPRSDMAQGGVGTGPPGPNPACSMATYHGGLQCCWPGWFLTDLAQEALIPDKTDVYFLKWRYYP</sequence>
<evidence type="ECO:0000256" key="1">
    <source>
        <dbReference type="SAM" id="SignalP"/>
    </source>
</evidence>
<name>A0ABN9XAR7_9DINO</name>
<evidence type="ECO:0000313" key="3">
    <source>
        <dbReference type="Proteomes" id="UP001189429"/>
    </source>
</evidence>
<reference evidence="2" key="1">
    <citation type="submission" date="2023-10" db="EMBL/GenBank/DDBJ databases">
        <authorList>
            <person name="Chen Y."/>
            <person name="Shah S."/>
            <person name="Dougan E. K."/>
            <person name="Thang M."/>
            <person name="Chan C."/>
        </authorList>
    </citation>
    <scope>NUCLEOTIDE SEQUENCE [LARGE SCALE GENOMIC DNA]</scope>
</reference>
<comment type="caution">
    <text evidence="2">The sequence shown here is derived from an EMBL/GenBank/DDBJ whole genome shotgun (WGS) entry which is preliminary data.</text>
</comment>
<gene>
    <name evidence="2" type="ORF">PCOR1329_LOCUS74935</name>
</gene>
<accession>A0ABN9XAR7</accession>
<organism evidence="2 3">
    <name type="scientific">Prorocentrum cordatum</name>
    <dbReference type="NCBI Taxonomy" id="2364126"/>
    <lineage>
        <taxon>Eukaryota</taxon>
        <taxon>Sar</taxon>
        <taxon>Alveolata</taxon>
        <taxon>Dinophyceae</taxon>
        <taxon>Prorocentrales</taxon>
        <taxon>Prorocentraceae</taxon>
        <taxon>Prorocentrum</taxon>
    </lineage>
</organism>